<reference evidence="1 2" key="1">
    <citation type="submission" date="2022-10" db="EMBL/GenBank/DDBJ databases">
        <title>Luteolibacter flavescens strain MCCC 1K03193, whole genome shotgun sequencing project.</title>
        <authorList>
            <person name="Zhao G."/>
            <person name="Shen L."/>
        </authorList>
    </citation>
    <scope>NUCLEOTIDE SEQUENCE [LARGE SCALE GENOMIC DNA]</scope>
    <source>
        <strain evidence="1 2">MCCC 1K03193</strain>
    </source>
</reference>
<sequence>MDLLEEIEQHYRDPSFGGSNKLRRHLIRLQPLRDLLLEQVAHEELETSLKRFPSGAEVLLRASAKKNGKETLKVWNRVRDEWRELDRDSPPIKFEWIEGVAGVPTIVRDDEHFPACAALAEGWASTDPEAAWTAVTTGRMNEPPDCDILKGFFAGLPQDTDWSAWPSRLEALPWNKPDDLFFETSCRAFAALAFAQRWLQSDPEAAMAWFAKDRATWEEGNWVRIPVFKHGIFDNVYSLSEHAALLGEWMKQQPETASAWLSHADEILAPEEVLREISIEMEIPETLKKQIAERYEE</sequence>
<evidence type="ECO:0000313" key="2">
    <source>
        <dbReference type="Proteomes" id="UP001207930"/>
    </source>
</evidence>
<protein>
    <submittedName>
        <fullName evidence="1">Uncharacterized protein</fullName>
    </submittedName>
</protein>
<name>A0ABT3FM10_9BACT</name>
<dbReference type="Proteomes" id="UP001207930">
    <property type="component" value="Unassembled WGS sequence"/>
</dbReference>
<dbReference type="EMBL" id="JAPDDS010000003">
    <property type="protein sequence ID" value="MCW1884606.1"/>
    <property type="molecule type" value="Genomic_DNA"/>
</dbReference>
<gene>
    <name evidence="1" type="ORF">OKA04_07665</name>
</gene>
<evidence type="ECO:0000313" key="1">
    <source>
        <dbReference type="EMBL" id="MCW1884606.1"/>
    </source>
</evidence>
<comment type="caution">
    <text evidence="1">The sequence shown here is derived from an EMBL/GenBank/DDBJ whole genome shotgun (WGS) entry which is preliminary data.</text>
</comment>
<keyword evidence="2" id="KW-1185">Reference proteome</keyword>
<accession>A0ABT3FM10</accession>
<dbReference type="RefSeq" id="WP_264500563.1">
    <property type="nucleotide sequence ID" value="NZ_JAPDDS010000003.1"/>
</dbReference>
<organism evidence="1 2">
    <name type="scientific">Luteolibacter flavescens</name>
    <dbReference type="NCBI Taxonomy" id="1859460"/>
    <lineage>
        <taxon>Bacteria</taxon>
        <taxon>Pseudomonadati</taxon>
        <taxon>Verrucomicrobiota</taxon>
        <taxon>Verrucomicrobiia</taxon>
        <taxon>Verrucomicrobiales</taxon>
        <taxon>Verrucomicrobiaceae</taxon>
        <taxon>Luteolibacter</taxon>
    </lineage>
</organism>
<proteinExistence type="predicted"/>